<evidence type="ECO:0000313" key="1">
    <source>
        <dbReference type="EMBL" id="KAK3736722.1"/>
    </source>
</evidence>
<dbReference type="AlphaFoldDB" id="A0AAE0Y8H0"/>
<dbReference type="EMBL" id="JAWDGP010006692">
    <property type="protein sequence ID" value="KAK3736722.1"/>
    <property type="molecule type" value="Genomic_DNA"/>
</dbReference>
<dbReference type="Proteomes" id="UP001283361">
    <property type="component" value="Unassembled WGS sequence"/>
</dbReference>
<protein>
    <submittedName>
        <fullName evidence="1">Uncharacterized protein</fullName>
    </submittedName>
</protein>
<gene>
    <name evidence="1" type="ORF">RRG08_059250</name>
</gene>
<accession>A0AAE0Y8H0</accession>
<organism evidence="1 2">
    <name type="scientific">Elysia crispata</name>
    <name type="common">lettuce slug</name>
    <dbReference type="NCBI Taxonomy" id="231223"/>
    <lineage>
        <taxon>Eukaryota</taxon>
        <taxon>Metazoa</taxon>
        <taxon>Spiralia</taxon>
        <taxon>Lophotrochozoa</taxon>
        <taxon>Mollusca</taxon>
        <taxon>Gastropoda</taxon>
        <taxon>Heterobranchia</taxon>
        <taxon>Euthyneura</taxon>
        <taxon>Panpulmonata</taxon>
        <taxon>Sacoglossa</taxon>
        <taxon>Placobranchoidea</taxon>
        <taxon>Plakobranchidae</taxon>
        <taxon>Elysia</taxon>
    </lineage>
</organism>
<comment type="caution">
    <text evidence="1">The sequence shown here is derived from an EMBL/GenBank/DDBJ whole genome shotgun (WGS) entry which is preliminary data.</text>
</comment>
<sequence length="81" mass="9041">MKVSYVTFGIEILKPPNLARARACFYLSAALTPTGPPPLGVIVRARRQAKNRPERFGDRWRVPADVKRPRAEVSRPGGEVQ</sequence>
<reference evidence="1" key="1">
    <citation type="journal article" date="2023" name="G3 (Bethesda)">
        <title>A reference genome for the long-term kleptoplast-retaining sea slug Elysia crispata morphotype clarki.</title>
        <authorList>
            <person name="Eastman K.E."/>
            <person name="Pendleton A.L."/>
            <person name="Shaikh M.A."/>
            <person name="Suttiyut T."/>
            <person name="Ogas R."/>
            <person name="Tomko P."/>
            <person name="Gavelis G."/>
            <person name="Widhalm J.R."/>
            <person name="Wisecaver J.H."/>
        </authorList>
    </citation>
    <scope>NUCLEOTIDE SEQUENCE</scope>
    <source>
        <strain evidence="1">ECLA1</strain>
    </source>
</reference>
<proteinExistence type="predicted"/>
<keyword evidence="2" id="KW-1185">Reference proteome</keyword>
<name>A0AAE0Y8H0_9GAST</name>
<evidence type="ECO:0000313" key="2">
    <source>
        <dbReference type="Proteomes" id="UP001283361"/>
    </source>
</evidence>